<evidence type="ECO:0000313" key="7">
    <source>
        <dbReference type="EMBL" id="CUU26047.1"/>
    </source>
</evidence>
<name>A0A0U5L812_9GAMM</name>
<dbReference type="GO" id="GO:0004733">
    <property type="term" value="F:pyridoxamine phosphate oxidase activity"/>
    <property type="evidence" value="ECO:0007669"/>
    <property type="project" value="InterPro"/>
</dbReference>
<dbReference type="Proteomes" id="UP000059419">
    <property type="component" value="Plasmid pEM01"/>
</dbReference>
<evidence type="ECO:0000259" key="6">
    <source>
        <dbReference type="Pfam" id="PF12766"/>
    </source>
</evidence>
<evidence type="ECO:0000313" key="8">
    <source>
        <dbReference type="Proteomes" id="UP000059419"/>
    </source>
</evidence>
<geneLocation type="plasmid" evidence="8">
    <name>pEM01</name>
</geneLocation>
<dbReference type="PANTHER" id="PTHR10851:SF3">
    <property type="entry name" value="PYRIDOXINE_PYRIDOXAMINE 5'-PHOSPHATE OXIDASE 2"/>
    <property type="match status" value="1"/>
</dbReference>
<sequence>MTPIQDIDLSAWQTLAEAVSQPDNPFRYLSLSSVDADGQAQARTLVLRRATQATRQLEFHTDIRSAKWQELAVNPRVTVLGYGHQSRLQLRLQGNAQRYDADSELASRVWHSLPAHTQSTYTGGPPGDARDISTDQPAESADNSAGKARFGVIIVQVTLLDWYQLQRGNNQRALLPYSITGELDAARWVNP</sequence>
<dbReference type="RefSeq" id="WP_067436469.1">
    <property type="nucleotide sequence ID" value="NZ_JAOSHP010000001.1"/>
</dbReference>
<feature type="compositionally biased region" description="Polar residues" evidence="5">
    <location>
        <begin position="134"/>
        <end position="143"/>
    </location>
</feature>
<dbReference type="GO" id="GO:0008615">
    <property type="term" value="P:pyridoxine biosynthetic process"/>
    <property type="evidence" value="ECO:0007669"/>
    <property type="project" value="InterPro"/>
</dbReference>
<organism evidence="7 8">
    <name type="scientific">Duffyella gerundensis</name>
    <dbReference type="NCBI Taxonomy" id="1619313"/>
    <lineage>
        <taxon>Bacteria</taxon>
        <taxon>Pseudomonadati</taxon>
        <taxon>Pseudomonadota</taxon>
        <taxon>Gammaproteobacteria</taxon>
        <taxon>Enterobacterales</taxon>
        <taxon>Erwiniaceae</taxon>
        <taxon>Duffyella</taxon>
    </lineage>
</organism>
<keyword evidence="2" id="KW-0285">Flavoprotein</keyword>
<dbReference type="Pfam" id="PF12766">
    <property type="entry name" value="Pyridox_oxase_2"/>
    <property type="match status" value="1"/>
</dbReference>
<proteinExistence type="predicted"/>
<evidence type="ECO:0000256" key="1">
    <source>
        <dbReference type="ARBA" id="ARBA00001917"/>
    </source>
</evidence>
<evidence type="ECO:0000256" key="4">
    <source>
        <dbReference type="ARBA" id="ARBA00023002"/>
    </source>
</evidence>
<gene>
    <name evidence="7" type="ORF">EM595_p0350</name>
</gene>
<evidence type="ECO:0000256" key="3">
    <source>
        <dbReference type="ARBA" id="ARBA00022643"/>
    </source>
</evidence>
<evidence type="ECO:0000256" key="2">
    <source>
        <dbReference type="ARBA" id="ARBA00022630"/>
    </source>
</evidence>
<dbReference type="AlphaFoldDB" id="A0A0U5L812"/>
<dbReference type="OrthoDB" id="5120525at2"/>
<reference evidence="8" key="1">
    <citation type="submission" date="2015-11" db="EMBL/GenBank/DDBJ databases">
        <authorList>
            <person name="Blom J."/>
        </authorList>
    </citation>
    <scope>NUCLEOTIDE SEQUENCE [LARGE SCALE GENOMIC DNA]</scope>
    <source>
        <plasmid evidence="8">pEM01</plasmid>
    </source>
</reference>
<comment type="cofactor">
    <cofactor evidence="1">
        <name>FMN</name>
        <dbReference type="ChEBI" id="CHEBI:58210"/>
    </cofactor>
</comment>
<dbReference type="Gene3D" id="2.30.110.10">
    <property type="entry name" value="Electron Transport, Fmn-binding Protein, Chain A"/>
    <property type="match status" value="1"/>
</dbReference>
<feature type="domain" description="Pyridoxamine 5'-phosphate oxidase Alr4036 family FMN-binding" evidence="6">
    <location>
        <begin position="11"/>
        <end position="97"/>
    </location>
</feature>
<dbReference type="KEGG" id="ege:EM595_p0350"/>
<dbReference type="EMBL" id="LN907828">
    <property type="protein sequence ID" value="CUU26047.1"/>
    <property type="molecule type" value="Genomic_DNA"/>
</dbReference>
<dbReference type="InterPro" id="IPR000659">
    <property type="entry name" value="Pyridox_Oxase"/>
</dbReference>
<dbReference type="SUPFAM" id="SSF50475">
    <property type="entry name" value="FMN-binding split barrel"/>
    <property type="match status" value="1"/>
</dbReference>
<dbReference type="InterPro" id="IPR024624">
    <property type="entry name" value="Pyridox_Oxase_Alr4036_FMN-bd"/>
</dbReference>
<dbReference type="PANTHER" id="PTHR10851">
    <property type="entry name" value="PYRIDOXINE-5-PHOSPHATE OXIDASE"/>
    <property type="match status" value="1"/>
</dbReference>
<keyword evidence="3" id="KW-0288">FMN</keyword>
<dbReference type="PATRIC" id="fig|1619313.3.peg.3969"/>
<evidence type="ECO:0000256" key="5">
    <source>
        <dbReference type="SAM" id="MobiDB-lite"/>
    </source>
</evidence>
<keyword evidence="8" id="KW-1185">Reference proteome</keyword>
<keyword evidence="4" id="KW-0560">Oxidoreductase</keyword>
<feature type="region of interest" description="Disordered" evidence="5">
    <location>
        <begin position="116"/>
        <end position="143"/>
    </location>
</feature>
<accession>A0A0U5L812</accession>
<dbReference type="InterPro" id="IPR012349">
    <property type="entry name" value="Split_barrel_FMN-bd"/>
</dbReference>
<protein>
    <recommendedName>
        <fullName evidence="6">Pyridoxamine 5'-phosphate oxidase Alr4036 family FMN-binding domain-containing protein</fullName>
    </recommendedName>
</protein>
<dbReference type="GO" id="GO:0010181">
    <property type="term" value="F:FMN binding"/>
    <property type="evidence" value="ECO:0007669"/>
    <property type="project" value="InterPro"/>
</dbReference>